<evidence type="ECO:0000313" key="3">
    <source>
        <dbReference type="Proteomes" id="UP000501991"/>
    </source>
</evidence>
<accession>A0A6C1B4I6</accession>
<dbReference type="RefSeq" id="WP_173764355.1">
    <property type="nucleotide sequence ID" value="NZ_CP048836.1"/>
</dbReference>
<feature type="chain" id="PRO_5025513278" description="DUF5666 domain-containing protein" evidence="1">
    <location>
        <begin position="27"/>
        <end position="111"/>
    </location>
</feature>
<keyword evidence="3" id="KW-1185">Reference proteome</keyword>
<reference evidence="2 3" key="1">
    <citation type="submission" date="2020-02" db="EMBL/GenBank/DDBJ databases">
        <title>Nitrogenibacter mangrovi gen. nov., sp. nov. isolated from mangrove sediment, a denitrifying betaproteobacterium.</title>
        <authorList>
            <person name="Liao H."/>
            <person name="Tian Y."/>
        </authorList>
    </citation>
    <scope>NUCLEOTIDE SEQUENCE [LARGE SCALE GENOMIC DNA]</scope>
    <source>
        <strain evidence="2 3">M9-3-2</strain>
    </source>
</reference>
<evidence type="ECO:0000256" key="1">
    <source>
        <dbReference type="SAM" id="SignalP"/>
    </source>
</evidence>
<dbReference type="Proteomes" id="UP000501991">
    <property type="component" value="Chromosome"/>
</dbReference>
<protein>
    <recommendedName>
        <fullName evidence="4">DUF5666 domain-containing protein</fullName>
    </recommendedName>
</protein>
<dbReference type="EMBL" id="CP048836">
    <property type="protein sequence ID" value="QID17190.1"/>
    <property type="molecule type" value="Genomic_DNA"/>
</dbReference>
<evidence type="ECO:0008006" key="4">
    <source>
        <dbReference type="Google" id="ProtNLM"/>
    </source>
</evidence>
<dbReference type="KEGG" id="azq:G3580_05750"/>
<feature type="signal peptide" evidence="1">
    <location>
        <begin position="1"/>
        <end position="26"/>
    </location>
</feature>
<dbReference type="AlphaFoldDB" id="A0A6C1B4I6"/>
<organism evidence="2 3">
    <name type="scientific">Nitrogeniibacter mangrovi</name>
    <dbReference type="NCBI Taxonomy" id="2016596"/>
    <lineage>
        <taxon>Bacteria</taxon>
        <taxon>Pseudomonadati</taxon>
        <taxon>Pseudomonadota</taxon>
        <taxon>Betaproteobacteria</taxon>
        <taxon>Rhodocyclales</taxon>
        <taxon>Zoogloeaceae</taxon>
        <taxon>Nitrogeniibacter</taxon>
    </lineage>
</organism>
<name>A0A6C1B4I6_9RHOO</name>
<gene>
    <name evidence="2" type="ORF">G3580_05750</name>
</gene>
<proteinExistence type="predicted"/>
<sequence length="111" mass="11795">MKSILRNAALGSLLATLALCSSAVHAQAGMTLPLEEVGKITAVSPATSTITVGKRKLLITSATRITADDEAMAHTPISQTWEGHQVGMETYETENGQIAIRQLHFFSGTTQ</sequence>
<keyword evidence="1" id="KW-0732">Signal</keyword>
<evidence type="ECO:0000313" key="2">
    <source>
        <dbReference type="EMBL" id="QID17190.1"/>
    </source>
</evidence>